<dbReference type="InterPro" id="IPR032710">
    <property type="entry name" value="NTF2-like_dom_sf"/>
</dbReference>
<protein>
    <submittedName>
        <fullName evidence="2">Nuclear transport factor 2 family protein</fullName>
    </submittedName>
</protein>
<dbReference type="Proteomes" id="UP000268094">
    <property type="component" value="Unassembled WGS sequence"/>
</dbReference>
<proteinExistence type="predicted"/>
<dbReference type="SUPFAM" id="SSF54427">
    <property type="entry name" value="NTF2-like"/>
    <property type="match status" value="1"/>
</dbReference>
<accession>A0A3A8HNT2</accession>
<reference evidence="3" key="1">
    <citation type="submission" date="2018-09" db="EMBL/GenBank/DDBJ databases">
        <authorList>
            <person name="Livingstone P.G."/>
            <person name="Whitworth D.E."/>
        </authorList>
    </citation>
    <scope>NUCLEOTIDE SEQUENCE [LARGE SCALE GENOMIC DNA]</scope>
    <source>
        <strain evidence="3">CA054A</strain>
    </source>
</reference>
<evidence type="ECO:0000313" key="3">
    <source>
        <dbReference type="Proteomes" id="UP000268094"/>
    </source>
</evidence>
<dbReference type="OrthoDB" id="391735at2"/>
<dbReference type="Gene3D" id="3.10.450.50">
    <property type="match status" value="1"/>
</dbReference>
<gene>
    <name evidence="2" type="ORF">D7V88_37140</name>
</gene>
<dbReference type="AlphaFoldDB" id="A0A3A8HNT2"/>
<evidence type="ECO:0000313" key="2">
    <source>
        <dbReference type="EMBL" id="RKG73042.1"/>
    </source>
</evidence>
<keyword evidence="3" id="KW-1185">Reference proteome</keyword>
<dbReference type="EMBL" id="RAVZ01000432">
    <property type="protein sequence ID" value="RKG73042.1"/>
    <property type="molecule type" value="Genomic_DNA"/>
</dbReference>
<comment type="caution">
    <text evidence="2">The sequence shown here is derived from an EMBL/GenBank/DDBJ whole genome shotgun (WGS) entry which is preliminary data.</text>
</comment>
<sequence length="160" mass="18479">MHPHAQLITDFYSAFQRRDADGMAACYHPDVEFSDEVFQGLRHAGVTSMWRMLLERGKDLDVSFSDIQADDRTGKAHWDARYTFSQSRRKVLNRIDATFEFADGKIIRHRDHFPFWTWSRQALGPVGLVLGWTPMLHNKVRAQGAAGLRKYMQERGIQGP</sequence>
<dbReference type="RefSeq" id="WP_120545301.1">
    <property type="nucleotide sequence ID" value="NZ_RAVZ01000432.1"/>
</dbReference>
<evidence type="ECO:0000259" key="1">
    <source>
        <dbReference type="Pfam" id="PF12680"/>
    </source>
</evidence>
<feature type="domain" description="SnoaL-like" evidence="1">
    <location>
        <begin position="9"/>
        <end position="109"/>
    </location>
</feature>
<name>A0A3A8HNT2_9BACT</name>
<organism evidence="2 3">
    <name type="scientific">Corallococcus terminator</name>
    <dbReference type="NCBI Taxonomy" id="2316733"/>
    <lineage>
        <taxon>Bacteria</taxon>
        <taxon>Pseudomonadati</taxon>
        <taxon>Myxococcota</taxon>
        <taxon>Myxococcia</taxon>
        <taxon>Myxococcales</taxon>
        <taxon>Cystobacterineae</taxon>
        <taxon>Myxococcaceae</taxon>
        <taxon>Corallococcus</taxon>
    </lineage>
</organism>
<dbReference type="InterPro" id="IPR037401">
    <property type="entry name" value="SnoaL-like"/>
</dbReference>
<dbReference type="Pfam" id="PF12680">
    <property type="entry name" value="SnoaL_2"/>
    <property type="match status" value="1"/>
</dbReference>